<evidence type="ECO:0000313" key="1">
    <source>
        <dbReference type="EMBL" id="GGJ00992.1"/>
    </source>
</evidence>
<dbReference type="EMBL" id="BMQA01000002">
    <property type="protein sequence ID" value="GGJ00992.1"/>
    <property type="molecule type" value="Genomic_DNA"/>
</dbReference>
<comment type="caution">
    <text evidence="1">The sequence shown here is derived from an EMBL/GenBank/DDBJ whole genome shotgun (WGS) entry which is preliminary data.</text>
</comment>
<dbReference type="AlphaFoldDB" id="A0A917NH87"/>
<reference evidence="1" key="1">
    <citation type="journal article" date="2014" name="Int. J. Syst. Evol. Microbiol.">
        <title>Complete genome sequence of Corynebacterium casei LMG S-19264T (=DSM 44701T), isolated from a smear-ripened cheese.</title>
        <authorList>
            <consortium name="US DOE Joint Genome Institute (JGI-PGF)"/>
            <person name="Walter F."/>
            <person name="Albersmeier A."/>
            <person name="Kalinowski J."/>
            <person name="Ruckert C."/>
        </authorList>
    </citation>
    <scope>NUCLEOTIDE SEQUENCE</scope>
    <source>
        <strain evidence="1">JCM 3086</strain>
    </source>
</reference>
<evidence type="ECO:0000313" key="2">
    <source>
        <dbReference type="Proteomes" id="UP000657574"/>
    </source>
</evidence>
<proteinExistence type="predicted"/>
<gene>
    <name evidence="1" type="ORF">GCM10010121_009230</name>
</gene>
<dbReference type="RefSeq" id="WP_189309684.1">
    <property type="nucleotide sequence ID" value="NZ_BMQA01000002.1"/>
</dbReference>
<sequence length="69" mass="7648">MSGPVPPPPLAPDTKPVPGYEVLAHLTRTGRLDVYDAWSEERACSVLEATRPDCRGEQRLAAVTRRCWT</sequence>
<keyword evidence="2" id="KW-1185">Reference proteome</keyword>
<protein>
    <submittedName>
        <fullName evidence="1">Uncharacterized protein</fullName>
    </submittedName>
</protein>
<name>A0A917NH87_9ACTN</name>
<reference evidence="1" key="2">
    <citation type="submission" date="2020-09" db="EMBL/GenBank/DDBJ databases">
        <authorList>
            <person name="Sun Q."/>
            <person name="Ohkuma M."/>
        </authorList>
    </citation>
    <scope>NUCLEOTIDE SEQUENCE</scope>
    <source>
        <strain evidence="1">JCM 3086</strain>
    </source>
</reference>
<organism evidence="1 2">
    <name type="scientific">Streptomyces brasiliensis</name>
    <dbReference type="NCBI Taxonomy" id="1954"/>
    <lineage>
        <taxon>Bacteria</taxon>
        <taxon>Bacillati</taxon>
        <taxon>Actinomycetota</taxon>
        <taxon>Actinomycetes</taxon>
        <taxon>Kitasatosporales</taxon>
        <taxon>Streptomycetaceae</taxon>
        <taxon>Streptomyces</taxon>
    </lineage>
</organism>
<dbReference type="Proteomes" id="UP000657574">
    <property type="component" value="Unassembled WGS sequence"/>
</dbReference>
<accession>A0A917NH87</accession>